<evidence type="ECO:0000313" key="2">
    <source>
        <dbReference type="EMBL" id="MBB4619769.1"/>
    </source>
</evidence>
<dbReference type="AlphaFoldDB" id="A0A7W7APA3"/>
<name>A0A7W7APA3_9SPHN</name>
<keyword evidence="3" id="KW-1185">Reference proteome</keyword>
<comment type="caution">
    <text evidence="2">The sequence shown here is derived from an EMBL/GenBank/DDBJ whole genome shotgun (WGS) entry which is preliminary data.</text>
</comment>
<feature type="region of interest" description="Disordered" evidence="1">
    <location>
        <begin position="1"/>
        <end position="35"/>
    </location>
</feature>
<reference evidence="2 3" key="1">
    <citation type="submission" date="2020-08" db="EMBL/GenBank/DDBJ databases">
        <title>Genomic Encyclopedia of Type Strains, Phase IV (KMG-IV): sequencing the most valuable type-strain genomes for metagenomic binning, comparative biology and taxonomic classification.</title>
        <authorList>
            <person name="Goeker M."/>
        </authorList>
    </citation>
    <scope>NUCLEOTIDE SEQUENCE [LARGE SCALE GENOMIC DNA]</scope>
    <source>
        <strain evidence="2 3">DSM 15867</strain>
    </source>
</reference>
<proteinExistence type="predicted"/>
<dbReference type="Proteomes" id="UP000574769">
    <property type="component" value="Unassembled WGS sequence"/>
</dbReference>
<dbReference type="EMBL" id="JACHNY010000015">
    <property type="protein sequence ID" value="MBB4619769.1"/>
    <property type="molecule type" value="Genomic_DNA"/>
</dbReference>
<protein>
    <submittedName>
        <fullName evidence="2">Uncharacterized protein</fullName>
    </submittedName>
</protein>
<evidence type="ECO:0000256" key="1">
    <source>
        <dbReference type="SAM" id="MobiDB-lite"/>
    </source>
</evidence>
<dbReference type="RefSeq" id="WP_184116987.1">
    <property type="nucleotide sequence ID" value="NZ_JACHNY010000015.1"/>
</dbReference>
<evidence type="ECO:0000313" key="3">
    <source>
        <dbReference type="Proteomes" id="UP000574769"/>
    </source>
</evidence>
<organism evidence="2 3">
    <name type="scientific">Sphingomonas abaci</name>
    <dbReference type="NCBI Taxonomy" id="237611"/>
    <lineage>
        <taxon>Bacteria</taxon>
        <taxon>Pseudomonadati</taxon>
        <taxon>Pseudomonadota</taxon>
        <taxon>Alphaproteobacteria</taxon>
        <taxon>Sphingomonadales</taxon>
        <taxon>Sphingomonadaceae</taxon>
        <taxon>Sphingomonas</taxon>
    </lineage>
</organism>
<gene>
    <name evidence="2" type="ORF">GGQ96_003929</name>
</gene>
<sequence length="68" mass="7473">MIQTADAQAKCMTDDRDNQMAETPLPGDAEPHRRPSINILGALDMVDIGEIEIAVERPLSHPRSATFD</sequence>
<accession>A0A7W7APA3</accession>